<dbReference type="RefSeq" id="WP_129889656.1">
    <property type="nucleotide sequence ID" value="NZ_CP035758.1"/>
</dbReference>
<evidence type="ECO:0000313" key="2">
    <source>
        <dbReference type="Proteomes" id="UP000290365"/>
    </source>
</evidence>
<dbReference type="Gene3D" id="3.40.50.150">
    <property type="entry name" value="Vaccinia Virus protein VP39"/>
    <property type="match status" value="1"/>
</dbReference>
<dbReference type="Proteomes" id="UP000290365">
    <property type="component" value="Chromosome"/>
</dbReference>
<evidence type="ECO:0000313" key="1">
    <source>
        <dbReference type="EMBL" id="QBD78603.1"/>
    </source>
</evidence>
<name>A0A4P6JTG6_KTERU</name>
<dbReference type="EMBL" id="CP035758">
    <property type="protein sequence ID" value="QBD78603.1"/>
    <property type="molecule type" value="Genomic_DNA"/>
</dbReference>
<protein>
    <submittedName>
        <fullName evidence="1">Uncharacterized protein</fullName>
    </submittedName>
</protein>
<dbReference type="OrthoDB" id="529208at2"/>
<gene>
    <name evidence="1" type="ORF">EPA93_22450</name>
</gene>
<proteinExistence type="predicted"/>
<dbReference type="KEGG" id="kbs:EPA93_22450"/>
<dbReference type="Gene3D" id="1.10.8.900">
    <property type="match status" value="1"/>
</dbReference>
<dbReference type="AlphaFoldDB" id="A0A4P6JTG6"/>
<dbReference type="InterPro" id="IPR029063">
    <property type="entry name" value="SAM-dependent_MTases_sf"/>
</dbReference>
<reference evidence="1 2" key="1">
    <citation type="submission" date="2019-01" db="EMBL/GenBank/DDBJ databases">
        <title>Ktedonosporobacter rubrisoli SCAWS-G2.</title>
        <authorList>
            <person name="Huang Y."/>
            <person name="Yan B."/>
        </authorList>
    </citation>
    <scope>NUCLEOTIDE SEQUENCE [LARGE SCALE GENOMIC DNA]</scope>
    <source>
        <strain evidence="1 2">SCAWS-G2</strain>
    </source>
</reference>
<sequence length="95" mass="11287">MPGVTDQEVTLWLQQHGFETEIREMFTWEQPITPQTHFNSIIHYQATSPWSVSDEIFALSLQRLEKWMHDHFGNKINDSFLEKEQLILSKTRKPS</sequence>
<organism evidence="1 2">
    <name type="scientific">Ktedonosporobacter rubrisoli</name>
    <dbReference type="NCBI Taxonomy" id="2509675"/>
    <lineage>
        <taxon>Bacteria</taxon>
        <taxon>Bacillati</taxon>
        <taxon>Chloroflexota</taxon>
        <taxon>Ktedonobacteria</taxon>
        <taxon>Ktedonobacterales</taxon>
        <taxon>Ktedonosporobacteraceae</taxon>
        <taxon>Ktedonosporobacter</taxon>
    </lineage>
</organism>
<keyword evidence="2" id="KW-1185">Reference proteome</keyword>
<accession>A0A4P6JTG6</accession>